<proteinExistence type="predicted"/>
<evidence type="ECO:0000313" key="3">
    <source>
        <dbReference type="EMBL" id="CAI9940295.1"/>
    </source>
</evidence>
<keyword evidence="1" id="KW-0433">Leucine-rich repeat</keyword>
<dbReference type="PANTHER" id="PTHR46652">
    <property type="entry name" value="LEUCINE-RICH REPEAT AND IQ DOMAIN-CONTAINING PROTEIN 1-RELATED"/>
    <property type="match status" value="1"/>
</dbReference>
<dbReference type="EMBL" id="CAXDID020000078">
    <property type="protein sequence ID" value="CAL6017276.1"/>
    <property type="molecule type" value="Genomic_DNA"/>
</dbReference>
<dbReference type="InterPro" id="IPR032675">
    <property type="entry name" value="LRR_dom_sf"/>
</dbReference>
<dbReference type="Pfam" id="PF12799">
    <property type="entry name" value="LRR_4"/>
    <property type="match status" value="1"/>
</dbReference>
<dbReference type="PANTHER" id="PTHR46652:SF7">
    <property type="entry name" value="LEUCINE-RICH REPEAT AND IQ DOMAIN-CONTAINING PROTEIN 1"/>
    <property type="match status" value="1"/>
</dbReference>
<evidence type="ECO:0000256" key="1">
    <source>
        <dbReference type="ARBA" id="ARBA00022614"/>
    </source>
</evidence>
<dbReference type="InterPro" id="IPR050836">
    <property type="entry name" value="SDS22/Internalin_LRR"/>
</dbReference>
<comment type="caution">
    <text evidence="3">The sequence shown here is derived from an EMBL/GenBank/DDBJ whole genome shotgun (WGS) entry which is preliminary data.</text>
</comment>
<evidence type="ECO:0000313" key="4">
    <source>
        <dbReference type="EMBL" id="CAL6017276.1"/>
    </source>
</evidence>
<reference evidence="3" key="1">
    <citation type="submission" date="2023-06" db="EMBL/GenBank/DDBJ databases">
        <authorList>
            <person name="Kurt Z."/>
        </authorList>
    </citation>
    <scope>NUCLEOTIDE SEQUENCE</scope>
</reference>
<organism evidence="3">
    <name type="scientific">Hexamita inflata</name>
    <dbReference type="NCBI Taxonomy" id="28002"/>
    <lineage>
        <taxon>Eukaryota</taxon>
        <taxon>Metamonada</taxon>
        <taxon>Diplomonadida</taxon>
        <taxon>Hexamitidae</taxon>
        <taxon>Hexamitinae</taxon>
        <taxon>Hexamita</taxon>
    </lineage>
</organism>
<keyword evidence="2" id="KW-0677">Repeat</keyword>
<dbReference type="PROSITE" id="PS51450">
    <property type="entry name" value="LRR"/>
    <property type="match status" value="5"/>
</dbReference>
<dbReference type="Proteomes" id="UP001642409">
    <property type="component" value="Unassembled WGS sequence"/>
</dbReference>
<evidence type="ECO:0000256" key="2">
    <source>
        <dbReference type="ARBA" id="ARBA00022737"/>
    </source>
</evidence>
<dbReference type="SUPFAM" id="SSF52058">
    <property type="entry name" value="L domain-like"/>
    <property type="match status" value="2"/>
</dbReference>
<dbReference type="Gene3D" id="3.80.10.10">
    <property type="entry name" value="Ribonuclease Inhibitor"/>
    <property type="match status" value="4"/>
</dbReference>
<dbReference type="AlphaFoldDB" id="A0AA86PRQ0"/>
<sequence length="716" mass="83434">MTQNHFVFAPVSKTTRENLLQSGQVQNSGRYFTQKEYEDTFKNDYIRERVFYFGSGSGPVHVYDFTQEEYDEHQREILKERIFDGELCIMKDKQLRDLNFIDKYDVKKLVLLDCNKVNPEFMSQTVKELHMIHLSQIENFRKIQLENLENLKILHCINVQECHYISQVRKLELFNVTKNVEQLFSNQTCNQLKELIIQDCQINSLDKMQIENVEVLRLKEKISNSSFSVHIAKTLNIENIKMYHQLKELFIEGYNNIDTTPLQQLKNLSTVRIEKCENIIINFNSESFKDVLLNCCIFKSVDAFRLPNIERLGLTNFSAINLDNINQYLKLKELDLSGNQRLNLQQLQELTYITSLNLSGCKLQDFTNSNIQTMFGCKNVDIFQLRFLIRLEKLSFRKCGINMINVVSFLVNLKELDLAENNCNDLAPLQALVKLTKLNLENCKLTNIDSLKALVNLEELNLSEKINGLQDISALQYLTKLITLDMRSCQLSNVHVLKTLTNLKELCINRNPKIDITSLKYLTNLKILNLSQCELSKCDALKTLVNLNELNLSLNLSIDITPLQYLKQLTKLELNQCGLTSIDALTPLFKLKELDLMSNIIVYAKHQLQQLKHLDKLELRYNKIVDLSSKFSEIFDKDNRRPSESLVKYANILKNVNSPVYLLRNIYQKRKNFNNNIFVSKNSVNTLMNKQITRYISVIEKIVSHFQEQKQLGEIQ</sequence>
<accession>A0AA86PRQ0</accession>
<keyword evidence="5" id="KW-1185">Reference proteome</keyword>
<dbReference type="EMBL" id="CATOUU010000675">
    <property type="protein sequence ID" value="CAI9940295.1"/>
    <property type="molecule type" value="Genomic_DNA"/>
</dbReference>
<evidence type="ECO:0000313" key="5">
    <source>
        <dbReference type="Proteomes" id="UP001642409"/>
    </source>
</evidence>
<reference evidence="4 5" key="2">
    <citation type="submission" date="2024-07" db="EMBL/GenBank/DDBJ databases">
        <authorList>
            <person name="Akdeniz Z."/>
        </authorList>
    </citation>
    <scope>NUCLEOTIDE SEQUENCE [LARGE SCALE GENOMIC DNA]</scope>
</reference>
<dbReference type="InterPro" id="IPR025875">
    <property type="entry name" value="Leu-rich_rpt_4"/>
</dbReference>
<name>A0AA86PRQ0_9EUKA</name>
<dbReference type="InterPro" id="IPR001611">
    <property type="entry name" value="Leu-rich_rpt"/>
</dbReference>
<protein>
    <submittedName>
        <fullName evidence="3">Uncharacterized protein</fullName>
    </submittedName>
</protein>
<gene>
    <name evidence="4" type="ORF">HINF_LOCUS25910</name>
    <name evidence="3" type="ORF">HINF_LOCUS27940</name>
</gene>